<proteinExistence type="inferred from homology"/>
<organism evidence="6 7">
    <name type="scientific">Ananas comosus</name>
    <name type="common">Pineapple</name>
    <name type="synonym">Ananas ananas</name>
    <dbReference type="NCBI Taxonomy" id="4615"/>
    <lineage>
        <taxon>Eukaryota</taxon>
        <taxon>Viridiplantae</taxon>
        <taxon>Streptophyta</taxon>
        <taxon>Embryophyta</taxon>
        <taxon>Tracheophyta</taxon>
        <taxon>Spermatophyta</taxon>
        <taxon>Magnoliopsida</taxon>
        <taxon>Liliopsida</taxon>
        <taxon>Poales</taxon>
        <taxon>Bromeliaceae</taxon>
        <taxon>Bromelioideae</taxon>
        <taxon>Ananas</taxon>
    </lineage>
</organism>
<keyword evidence="3 5" id="KW-0067">ATP-binding</keyword>
<gene>
    <name evidence="7" type="primary">LOC109713606</name>
</gene>
<protein>
    <submittedName>
        <fullName evidence="7">T-complex protein 1 subunit alpha-like isoform X1</fullName>
    </submittedName>
</protein>
<dbReference type="GO" id="GO:0005524">
    <property type="term" value="F:ATP binding"/>
    <property type="evidence" value="ECO:0007669"/>
    <property type="project" value="UniProtKB-KW"/>
</dbReference>
<reference evidence="6" key="1">
    <citation type="journal article" date="2015" name="Nat. Genet.">
        <title>The pineapple genome and the evolution of CAM photosynthesis.</title>
        <authorList>
            <person name="Ming R."/>
            <person name="VanBuren R."/>
            <person name="Wai C.M."/>
            <person name="Tang H."/>
            <person name="Schatz M.C."/>
            <person name="Bowers J.E."/>
            <person name="Lyons E."/>
            <person name="Wang M.L."/>
            <person name="Chen J."/>
            <person name="Biggers E."/>
            <person name="Zhang J."/>
            <person name="Huang L."/>
            <person name="Zhang L."/>
            <person name="Miao W."/>
            <person name="Zhang J."/>
            <person name="Ye Z."/>
            <person name="Miao C."/>
            <person name="Lin Z."/>
            <person name="Wang H."/>
            <person name="Zhou H."/>
            <person name="Yim W.C."/>
            <person name="Priest H.D."/>
            <person name="Zheng C."/>
            <person name="Woodhouse M."/>
            <person name="Edger P.P."/>
            <person name="Guyot R."/>
            <person name="Guo H.B."/>
            <person name="Guo H."/>
            <person name="Zheng G."/>
            <person name="Singh R."/>
            <person name="Sharma A."/>
            <person name="Min X."/>
            <person name="Zheng Y."/>
            <person name="Lee H."/>
            <person name="Gurtowski J."/>
            <person name="Sedlazeck F.J."/>
            <person name="Harkess A."/>
            <person name="McKain M.R."/>
            <person name="Liao Z."/>
            <person name="Fang J."/>
            <person name="Liu J."/>
            <person name="Zhang X."/>
            <person name="Zhang Q."/>
            <person name="Hu W."/>
            <person name="Qin Y."/>
            <person name="Wang K."/>
            <person name="Chen L.Y."/>
            <person name="Shirley N."/>
            <person name="Lin Y.R."/>
            <person name="Liu L.Y."/>
            <person name="Hernandez A.G."/>
            <person name="Wright C.L."/>
            <person name="Bulone V."/>
            <person name="Tuskan G.A."/>
            <person name="Heath K."/>
            <person name="Zee F."/>
            <person name="Moore P.H."/>
            <person name="Sunkar R."/>
            <person name="Leebens-Mack J.H."/>
            <person name="Mockler T."/>
            <person name="Bennetzen J.L."/>
            <person name="Freeling M."/>
            <person name="Sankoff D."/>
            <person name="Paterson A.H."/>
            <person name="Zhu X."/>
            <person name="Yang X."/>
            <person name="Smith J.A."/>
            <person name="Cushman J.C."/>
            <person name="Paull R.E."/>
            <person name="Yu Q."/>
        </authorList>
    </citation>
    <scope>NUCLEOTIDE SEQUENCE [LARGE SCALE GENOMIC DNA]</scope>
    <source>
        <strain evidence="6">cv. F153</strain>
    </source>
</reference>
<dbReference type="InterPro" id="IPR002194">
    <property type="entry name" value="Chaperonin_TCP-1_CS"/>
</dbReference>
<comment type="similarity">
    <text evidence="1 5">Belongs to the TCP-1 chaperonin family.</text>
</comment>
<evidence type="ECO:0000256" key="5">
    <source>
        <dbReference type="RuleBase" id="RU004187"/>
    </source>
</evidence>
<evidence type="ECO:0000256" key="1">
    <source>
        <dbReference type="ARBA" id="ARBA00008020"/>
    </source>
</evidence>
<keyword evidence="4 5" id="KW-0143">Chaperone</keyword>
<evidence type="ECO:0000256" key="4">
    <source>
        <dbReference type="ARBA" id="ARBA00023186"/>
    </source>
</evidence>
<dbReference type="Gene3D" id="1.10.560.10">
    <property type="entry name" value="GroEL-like equatorial domain"/>
    <property type="match status" value="1"/>
</dbReference>
<dbReference type="PANTHER" id="PTHR11353">
    <property type="entry name" value="CHAPERONIN"/>
    <property type="match status" value="1"/>
</dbReference>
<dbReference type="PRINTS" id="PR00304">
    <property type="entry name" value="TCOMPLEXTCP1"/>
</dbReference>
<dbReference type="AlphaFoldDB" id="A0A6P5FJH2"/>
<reference evidence="7" key="2">
    <citation type="submission" date="2025-08" db="UniProtKB">
        <authorList>
            <consortium name="RefSeq"/>
        </authorList>
    </citation>
    <scope>IDENTIFICATION</scope>
    <source>
        <tissue evidence="7">Leaf</tissue>
    </source>
</reference>
<dbReference type="Proteomes" id="UP000515123">
    <property type="component" value="Linkage group 8"/>
</dbReference>
<evidence type="ECO:0000256" key="3">
    <source>
        <dbReference type="ARBA" id="ARBA00022840"/>
    </source>
</evidence>
<evidence type="ECO:0000313" key="7">
    <source>
        <dbReference type="RefSeq" id="XP_020093335.1"/>
    </source>
</evidence>
<dbReference type="InterPro" id="IPR017998">
    <property type="entry name" value="Chaperone_TCP-1"/>
</dbReference>
<keyword evidence="6" id="KW-1185">Reference proteome</keyword>
<dbReference type="InterPro" id="IPR002423">
    <property type="entry name" value="Cpn60/GroEL/TCP-1"/>
</dbReference>
<dbReference type="SUPFAM" id="SSF48592">
    <property type="entry name" value="GroEL equatorial domain-like"/>
    <property type="match status" value="1"/>
</dbReference>
<dbReference type="RefSeq" id="XP_020093335.1">
    <property type="nucleotide sequence ID" value="XM_020237746.1"/>
</dbReference>
<dbReference type="GeneID" id="109713606"/>
<accession>A0A6P5FJH2</accession>
<dbReference type="GO" id="GO:0051082">
    <property type="term" value="F:unfolded protein binding"/>
    <property type="evidence" value="ECO:0007669"/>
    <property type="project" value="InterPro"/>
</dbReference>
<dbReference type="GO" id="GO:0140662">
    <property type="term" value="F:ATP-dependent protein folding chaperone"/>
    <property type="evidence" value="ECO:0007669"/>
    <property type="project" value="InterPro"/>
</dbReference>
<dbReference type="OrthoDB" id="768755at2759"/>
<dbReference type="InterPro" id="IPR027413">
    <property type="entry name" value="GROEL-like_equatorial_sf"/>
</dbReference>
<keyword evidence="2 5" id="KW-0547">Nucleotide-binding</keyword>
<dbReference type="Pfam" id="PF00118">
    <property type="entry name" value="Cpn60_TCP1"/>
    <property type="match status" value="1"/>
</dbReference>
<evidence type="ECO:0000256" key="2">
    <source>
        <dbReference type="ARBA" id="ARBA00022741"/>
    </source>
</evidence>
<evidence type="ECO:0000313" key="6">
    <source>
        <dbReference type="Proteomes" id="UP000515123"/>
    </source>
</evidence>
<sequence>MAIAAQTPDILGERQTDQDVRTQNAVVCQAVANIFKSSLGPVGLDKILVGDIGYVTITNDGATILKMLEVEHLGAKILVEPAELQDRERANVLVRNKIHPSSVVSGYKPNSRFIFFLFLLRLSVCNGGSLQVSELIQEFQRKISKKIKNGRWGVEPSGPNPRVPRHVGTRHWSLVCPLAMAREREQRRAKTRTSSLALLTYPRVWLI</sequence>
<dbReference type="GO" id="GO:0016887">
    <property type="term" value="F:ATP hydrolysis activity"/>
    <property type="evidence" value="ECO:0007669"/>
    <property type="project" value="InterPro"/>
</dbReference>
<name>A0A6P5FJH2_ANACO</name>
<dbReference type="PROSITE" id="PS00750">
    <property type="entry name" value="TCP1_1"/>
    <property type="match status" value="1"/>
</dbReference>